<evidence type="ECO:0000313" key="3">
    <source>
        <dbReference type="EMBL" id="CEG58710.1"/>
    </source>
</evidence>
<dbReference type="KEGG" id="lfa:LFA_3377"/>
<proteinExistence type="predicted"/>
<dbReference type="HOGENOM" id="CLU_388206_0_0_6"/>
<gene>
    <name evidence="3" type="ORF">LFA_3377</name>
</gene>
<accession>A0A098G9N7</accession>
<protein>
    <submittedName>
        <fullName evidence="3">Uncharacterized protein</fullName>
    </submittedName>
</protein>
<keyword evidence="1" id="KW-0175">Coiled coil</keyword>
<evidence type="ECO:0000256" key="2">
    <source>
        <dbReference type="SAM" id="MobiDB-lite"/>
    </source>
</evidence>
<evidence type="ECO:0000313" key="4">
    <source>
        <dbReference type="Proteomes" id="UP000032430"/>
    </source>
</evidence>
<dbReference type="RefSeq" id="WP_045096968.1">
    <property type="nucleotide sequence ID" value="NZ_LN614827.1"/>
</dbReference>
<dbReference type="Proteomes" id="UP000032430">
    <property type="component" value="Chromosome I"/>
</dbReference>
<keyword evidence="4" id="KW-1185">Reference proteome</keyword>
<evidence type="ECO:0000256" key="1">
    <source>
        <dbReference type="SAM" id="Coils"/>
    </source>
</evidence>
<reference evidence="4" key="1">
    <citation type="submission" date="2014-09" db="EMBL/GenBank/DDBJ databases">
        <authorList>
            <person name="Gomez-Valero L."/>
        </authorList>
    </citation>
    <scope>NUCLEOTIDE SEQUENCE [LARGE SCALE GENOMIC DNA]</scope>
    <source>
        <strain evidence="4">ATCC700992</strain>
    </source>
</reference>
<sequence>MFGWLATTLVDAGWVKTGLAFRWLIGTENLMYALTNETDLQTIKRRYQLIEDSGFFSGEQELSRKQAFLKSLFTYDAYETDAYSKALSRFYSWNGGNINPLRELLDFIKALFFQGPYAQELKQTFIEATFISNNGEHNSLAHTAWPQTKSTKAEENPLALLLNTLDEAGCFTGPKTAENQHRFVTALAAQNHDGENALSQSLQHINFGSSLSSLAEKVPNFQLLIERVQTHCLGQGEDVQKNKEIFINGLLHKGRLRRTLEHAMFIPEVVAFIFKFIEQAGYFSQEENKQALFDRLVDFDLLNRSVLYHASRNKESLKLVSDQLKSLGCLNGSTGAANKEKLIKAIISPNNDGQSALSEAKDQEVTKLQLELLEEADCFKNDDFTQQFINAVFVKDRYGSNCLYHLSSRKEHELVAKLKAIKFLEGPNAKANQANFIAAVLSKNTLNGESALFANCHHESFNFLMEHLTLAGCFSGPDKAKYQQQFIDAIFAANTYGSTIMSRIYRPETIILLLQKLAEAGCFTSATNKNAFIDAIKSDDNRLVFNCMNSLKAYLALRKHLKEAGFSAQELKNLLNQPVTDEYGLKKNTTPYMSALENGDGVLIELLKKDGAELTEEQSKVIAQQQKQIAKWKQEKPEFNREKVTKRLKAFQTEQEEPKNPAKKSLRLRPRLERRASFSEISSGITLFDKANKEIAQAQDDSVLTKKSSFS</sequence>
<feature type="coiled-coil region" evidence="1">
    <location>
        <begin position="615"/>
        <end position="642"/>
    </location>
</feature>
<dbReference type="EMBL" id="LN614827">
    <property type="protein sequence ID" value="CEG58710.1"/>
    <property type="molecule type" value="Genomic_DNA"/>
</dbReference>
<organism evidence="3 4">
    <name type="scientific">Legionella fallonii LLAP-10</name>
    <dbReference type="NCBI Taxonomy" id="1212491"/>
    <lineage>
        <taxon>Bacteria</taxon>
        <taxon>Pseudomonadati</taxon>
        <taxon>Pseudomonadota</taxon>
        <taxon>Gammaproteobacteria</taxon>
        <taxon>Legionellales</taxon>
        <taxon>Legionellaceae</taxon>
        <taxon>Legionella</taxon>
    </lineage>
</organism>
<dbReference type="AlphaFoldDB" id="A0A098G9N7"/>
<name>A0A098G9N7_9GAMM</name>
<feature type="region of interest" description="Disordered" evidence="2">
    <location>
        <begin position="650"/>
        <end position="671"/>
    </location>
</feature>
<dbReference type="OrthoDB" id="9817042at2"/>